<dbReference type="InterPro" id="IPR036249">
    <property type="entry name" value="Thioredoxin-like_sf"/>
</dbReference>
<dbReference type="SFLD" id="SFLDS00019">
    <property type="entry name" value="Glutathione_Transferase_(cytos"/>
    <property type="match status" value="1"/>
</dbReference>
<dbReference type="SUPFAM" id="SSF52833">
    <property type="entry name" value="Thioredoxin-like"/>
    <property type="match status" value="1"/>
</dbReference>
<dbReference type="Pfam" id="PF00043">
    <property type="entry name" value="GST_C"/>
    <property type="match status" value="1"/>
</dbReference>
<dbReference type="Gene3D" id="1.20.1050.10">
    <property type="match status" value="1"/>
</dbReference>
<dbReference type="OrthoDB" id="9782992at2"/>
<sequence length="215" mass="23873">MLKLHGIALSNYYNIVKQAMLEKGIAFEEVSAPPSQDMSFLAKSPMGKIPCIETPEGFLSESLAIAEYLEETHPTPSLLPGDAYQRAKTREIIKCAELYLDGPARRLLGHVIFGAPLSQQAHEEVRPALEKGMAALKRMARFDPWVAGSEFSLADIALLHIMGLVLAITKPVYDWDMLEQEPELADWMQRAAAREHSQTVIAAQQKVRDAMAKKS</sequence>
<evidence type="ECO:0000313" key="4">
    <source>
        <dbReference type="Proteomes" id="UP000078070"/>
    </source>
</evidence>
<dbReference type="InterPro" id="IPR004045">
    <property type="entry name" value="Glutathione_S-Trfase_N"/>
</dbReference>
<dbReference type="PANTHER" id="PTHR43968:SF6">
    <property type="entry name" value="GLUTATHIONE S-TRANSFERASE OMEGA"/>
    <property type="match status" value="1"/>
</dbReference>
<dbReference type="EMBL" id="CP015839">
    <property type="protein sequence ID" value="ANG61998.1"/>
    <property type="molecule type" value="Genomic_DNA"/>
</dbReference>
<reference evidence="4" key="1">
    <citation type="submission" date="2016-05" db="EMBL/GenBank/DDBJ databases">
        <authorList>
            <person name="Baek K."/>
            <person name="Yang S.-J."/>
        </authorList>
    </citation>
    <scope>NUCLEOTIDE SEQUENCE [LARGE SCALE GENOMIC DNA]</scope>
    <source>
        <strain evidence="4">ST58-10</strain>
    </source>
</reference>
<evidence type="ECO:0000259" key="2">
    <source>
        <dbReference type="PROSITE" id="PS50405"/>
    </source>
</evidence>
<dbReference type="PANTHER" id="PTHR43968">
    <property type="match status" value="1"/>
</dbReference>
<dbReference type="SUPFAM" id="SSF47616">
    <property type="entry name" value="GST C-terminal domain-like"/>
    <property type="match status" value="1"/>
</dbReference>
<evidence type="ECO:0000313" key="3">
    <source>
        <dbReference type="EMBL" id="ANG61998.1"/>
    </source>
</evidence>
<dbReference type="PROSITE" id="PS50405">
    <property type="entry name" value="GST_CTER"/>
    <property type="match status" value="1"/>
</dbReference>
<dbReference type="Gene3D" id="3.40.30.10">
    <property type="entry name" value="Glutaredoxin"/>
    <property type="match status" value="1"/>
</dbReference>
<dbReference type="AlphaFoldDB" id="A0A1A9EWF7"/>
<organism evidence="3 4">
    <name type="scientific">Marinobacterium aestuarii</name>
    <dbReference type="NCBI Taxonomy" id="1821621"/>
    <lineage>
        <taxon>Bacteria</taxon>
        <taxon>Pseudomonadati</taxon>
        <taxon>Pseudomonadota</taxon>
        <taxon>Gammaproteobacteria</taxon>
        <taxon>Oceanospirillales</taxon>
        <taxon>Oceanospirillaceae</taxon>
        <taxon>Marinobacterium</taxon>
    </lineage>
</organism>
<dbReference type="SFLD" id="SFLDG00358">
    <property type="entry name" value="Main_(cytGST)"/>
    <property type="match status" value="1"/>
</dbReference>
<dbReference type="PROSITE" id="PS50404">
    <property type="entry name" value="GST_NTER"/>
    <property type="match status" value="1"/>
</dbReference>
<feature type="domain" description="GST N-terminal" evidence="1">
    <location>
        <begin position="1"/>
        <end position="77"/>
    </location>
</feature>
<evidence type="ECO:0008006" key="5">
    <source>
        <dbReference type="Google" id="ProtNLM"/>
    </source>
</evidence>
<dbReference type="GO" id="GO:0005737">
    <property type="term" value="C:cytoplasm"/>
    <property type="evidence" value="ECO:0007669"/>
    <property type="project" value="TreeGrafter"/>
</dbReference>
<feature type="domain" description="GST C-terminal" evidence="2">
    <location>
        <begin position="82"/>
        <end position="210"/>
    </location>
</feature>
<gene>
    <name evidence="3" type="ORF">A8C75_05520</name>
</gene>
<dbReference type="Proteomes" id="UP000078070">
    <property type="component" value="Chromosome"/>
</dbReference>
<dbReference type="RefSeq" id="WP_067379236.1">
    <property type="nucleotide sequence ID" value="NZ_CP015839.1"/>
</dbReference>
<reference evidence="3 4" key="2">
    <citation type="journal article" date="2018" name="Int. J. Syst. Evol. Microbiol.">
        <title>Marinobacterium aestuarii sp. nov., a benzene-degrading marine bacterium isolated from estuary sediment.</title>
        <authorList>
            <person name="Bae S.S."/>
            <person name="Jung J."/>
            <person name="Chung D."/>
            <person name="Baek K."/>
        </authorList>
    </citation>
    <scope>NUCLEOTIDE SEQUENCE [LARGE SCALE GENOMIC DNA]</scope>
    <source>
        <strain evidence="3 4">ST58-10</strain>
    </source>
</reference>
<dbReference type="InterPro" id="IPR004046">
    <property type="entry name" value="GST_C"/>
</dbReference>
<proteinExistence type="predicted"/>
<keyword evidence="4" id="KW-1185">Reference proteome</keyword>
<dbReference type="CDD" id="cd00570">
    <property type="entry name" value="GST_N_family"/>
    <property type="match status" value="1"/>
</dbReference>
<name>A0A1A9EWF7_9GAMM</name>
<protein>
    <recommendedName>
        <fullName evidence="5">Glutathione S-transferase</fullName>
    </recommendedName>
</protein>
<dbReference type="KEGG" id="mars:A8C75_05520"/>
<dbReference type="Pfam" id="PF13417">
    <property type="entry name" value="GST_N_3"/>
    <property type="match status" value="1"/>
</dbReference>
<dbReference type="InterPro" id="IPR050983">
    <property type="entry name" value="GST_Omega/HSP26"/>
</dbReference>
<dbReference type="InterPro" id="IPR036282">
    <property type="entry name" value="Glutathione-S-Trfase_C_sf"/>
</dbReference>
<dbReference type="InterPro" id="IPR010987">
    <property type="entry name" value="Glutathione-S-Trfase_C-like"/>
</dbReference>
<accession>A0A1A9EWF7</accession>
<evidence type="ECO:0000259" key="1">
    <source>
        <dbReference type="PROSITE" id="PS50404"/>
    </source>
</evidence>
<dbReference type="InterPro" id="IPR040079">
    <property type="entry name" value="Glutathione_S-Trfase"/>
</dbReference>
<dbReference type="STRING" id="1821621.A8C75_05520"/>